<evidence type="ECO:0008006" key="2">
    <source>
        <dbReference type="Google" id="ProtNLM"/>
    </source>
</evidence>
<dbReference type="Gene3D" id="3.30.360.10">
    <property type="entry name" value="Dihydrodipicolinate Reductase, domain 2"/>
    <property type="match status" value="1"/>
</dbReference>
<dbReference type="AlphaFoldDB" id="X1CAC3"/>
<name>X1CAC3_9ZZZZ</name>
<feature type="non-terminal residue" evidence="1">
    <location>
        <position position="1"/>
    </location>
</feature>
<comment type="caution">
    <text evidence="1">The sequence shown here is derived from an EMBL/GenBank/DDBJ whole genome shotgun (WGS) entry which is preliminary data.</text>
</comment>
<gene>
    <name evidence="1" type="ORF">S01H4_48024</name>
</gene>
<organism evidence="1">
    <name type="scientific">marine sediment metagenome</name>
    <dbReference type="NCBI Taxonomy" id="412755"/>
    <lineage>
        <taxon>unclassified sequences</taxon>
        <taxon>metagenomes</taxon>
        <taxon>ecological metagenomes</taxon>
    </lineage>
</organism>
<protein>
    <recommendedName>
        <fullName evidence="2">Gfo/Idh/MocA-like oxidoreductase C-terminal domain-containing protein</fullName>
    </recommendedName>
</protein>
<evidence type="ECO:0000313" key="1">
    <source>
        <dbReference type="EMBL" id="GAG90197.1"/>
    </source>
</evidence>
<sequence length="136" mass="15123">AVTPKYWRTYGIHVIEGVCAVMGLGIESVQNVGADGEEIVHMRYADGRHAVLQTFKGIKEGFHWSFYGDEASAVVAKLGAYSSFRNTLLQFVEMLKTGKPTIDWHETVELTKVVIAGRISLAEGNRVVRLEEIKID</sequence>
<accession>X1CAC3</accession>
<proteinExistence type="predicted"/>
<dbReference type="EMBL" id="BART01027030">
    <property type="protein sequence ID" value="GAG90197.1"/>
    <property type="molecule type" value="Genomic_DNA"/>
</dbReference>
<reference evidence="1" key="1">
    <citation type="journal article" date="2014" name="Front. Microbiol.">
        <title>High frequency of phylogenetically diverse reductive dehalogenase-homologous genes in deep subseafloor sedimentary metagenomes.</title>
        <authorList>
            <person name="Kawai M."/>
            <person name="Futagami T."/>
            <person name="Toyoda A."/>
            <person name="Takaki Y."/>
            <person name="Nishi S."/>
            <person name="Hori S."/>
            <person name="Arai W."/>
            <person name="Tsubouchi T."/>
            <person name="Morono Y."/>
            <person name="Uchiyama I."/>
            <person name="Ito T."/>
            <person name="Fujiyama A."/>
            <person name="Inagaki F."/>
            <person name="Takami H."/>
        </authorList>
    </citation>
    <scope>NUCLEOTIDE SEQUENCE</scope>
    <source>
        <strain evidence="1">Expedition CK06-06</strain>
    </source>
</reference>